<dbReference type="Pfam" id="PF03330">
    <property type="entry name" value="DPBB_1"/>
    <property type="match status" value="1"/>
</dbReference>
<dbReference type="EMBL" id="CP002829">
    <property type="protein sequence ID" value="AEH22410.1"/>
    <property type="molecule type" value="Genomic_DNA"/>
</dbReference>
<feature type="domain" description="SPOR" evidence="7">
    <location>
        <begin position="174"/>
        <end position="253"/>
    </location>
</feature>
<dbReference type="GO" id="GO:0005886">
    <property type="term" value="C:plasma membrane"/>
    <property type="evidence" value="ECO:0007669"/>
    <property type="project" value="UniProtKB-SubCell"/>
</dbReference>
<dbReference type="Proteomes" id="UP000006583">
    <property type="component" value="Chromosome"/>
</dbReference>
<dbReference type="InterPro" id="IPR036908">
    <property type="entry name" value="RlpA-like_sf"/>
</dbReference>
<dbReference type="HAMAP" id="MF_02071">
    <property type="entry name" value="RlpA"/>
    <property type="match status" value="1"/>
</dbReference>
<evidence type="ECO:0000259" key="7">
    <source>
        <dbReference type="PROSITE" id="PS51724"/>
    </source>
</evidence>
<dbReference type="InterPro" id="IPR036680">
    <property type="entry name" value="SPOR-like_sf"/>
</dbReference>
<dbReference type="Gene3D" id="3.30.70.1070">
    <property type="entry name" value="Sporulation related repeat"/>
    <property type="match status" value="1"/>
</dbReference>
<dbReference type="GO" id="GO:0071555">
    <property type="term" value="P:cell wall organization"/>
    <property type="evidence" value="ECO:0007669"/>
    <property type="project" value="UniProtKB-KW"/>
</dbReference>
<evidence type="ECO:0000256" key="2">
    <source>
        <dbReference type="ARBA" id="ARBA00023239"/>
    </source>
</evidence>
<comment type="subcellular location">
    <subcellularLocation>
        <location evidence="4">Cell membrane</location>
        <topology evidence="4">Lipid-anchor</topology>
    </subcellularLocation>
</comment>
<accession>F8C398</accession>
<evidence type="ECO:0000256" key="6">
    <source>
        <dbReference type="SAM" id="SignalP"/>
    </source>
</evidence>
<dbReference type="GO" id="GO:0000270">
    <property type="term" value="P:peptidoglycan metabolic process"/>
    <property type="evidence" value="ECO:0007669"/>
    <property type="project" value="UniProtKB-UniRule"/>
</dbReference>
<keyword evidence="9" id="KW-1185">Reference proteome</keyword>
<evidence type="ECO:0000256" key="5">
    <source>
        <dbReference type="RuleBase" id="RU003495"/>
    </source>
</evidence>
<dbReference type="SUPFAM" id="SSF50685">
    <property type="entry name" value="Barwin-like endoglucanases"/>
    <property type="match status" value="1"/>
</dbReference>
<dbReference type="InterPro" id="IPR007730">
    <property type="entry name" value="SPOR-like_dom"/>
</dbReference>
<dbReference type="HOGENOM" id="CLU_042923_3_4_0"/>
<dbReference type="PROSITE" id="PS51724">
    <property type="entry name" value="SPOR"/>
    <property type="match status" value="1"/>
</dbReference>
<dbReference type="AlphaFoldDB" id="F8C398"/>
<dbReference type="NCBIfam" id="TIGR00413">
    <property type="entry name" value="rlpA"/>
    <property type="match status" value="1"/>
</dbReference>
<keyword evidence="4 8" id="KW-0449">Lipoprotein</keyword>
<evidence type="ECO:0000256" key="1">
    <source>
        <dbReference type="ARBA" id="ARBA00022729"/>
    </source>
</evidence>
<comment type="function">
    <text evidence="4">Lytic transglycosylase with a strong preference for naked glycan strands that lack stem peptides.</text>
</comment>
<keyword evidence="1 6" id="KW-0732">Signal</keyword>
<dbReference type="PROSITE" id="PS51257">
    <property type="entry name" value="PROKAR_LIPOPROTEIN"/>
    <property type="match status" value="1"/>
</dbReference>
<dbReference type="Gene3D" id="2.40.40.10">
    <property type="entry name" value="RlpA-like domain"/>
    <property type="match status" value="1"/>
</dbReference>
<dbReference type="CDD" id="cd22268">
    <property type="entry name" value="DPBB_RlpA-like"/>
    <property type="match status" value="1"/>
</dbReference>
<reference evidence="8 9" key="1">
    <citation type="journal article" date="2013" name="Genome Announc.">
        <title>Complete genome sequence of the hyperthermophilic sulfate-reducing bacterium Thermodesulfobacterium geofontis OPF15T.</title>
        <authorList>
            <person name="Elkins J.G."/>
            <person name="Hamilton-Brehm S.D."/>
            <person name="Lucas S."/>
            <person name="Han J."/>
            <person name="Lapidus A."/>
            <person name="Cheng J.F."/>
            <person name="Goodwin L.A."/>
            <person name="Pitluck S."/>
            <person name="Peters L."/>
            <person name="Mikhailova N."/>
            <person name="Davenport K.W."/>
            <person name="Detter J.C."/>
            <person name="Han C.S."/>
            <person name="Tapia R."/>
            <person name="Land M.L."/>
            <person name="Hauser L."/>
            <person name="Kyrpides N.C."/>
            <person name="Ivanova N.N."/>
            <person name="Pagani I."/>
            <person name="Bruce D."/>
            <person name="Woyke T."/>
            <person name="Cottingham R.W."/>
        </authorList>
    </citation>
    <scope>NUCLEOTIDE SEQUENCE [LARGE SCALE GENOMIC DNA]</scope>
    <source>
        <strain evidence="8 9">OPF15</strain>
    </source>
</reference>
<evidence type="ECO:0000256" key="3">
    <source>
        <dbReference type="ARBA" id="ARBA00023316"/>
    </source>
</evidence>
<keyword evidence="4" id="KW-1003">Cell membrane</keyword>
<organism evidence="8 9">
    <name type="scientific">Thermodesulfobacterium geofontis (strain OPF15)</name>
    <dbReference type="NCBI Taxonomy" id="795359"/>
    <lineage>
        <taxon>Bacteria</taxon>
        <taxon>Pseudomonadati</taxon>
        <taxon>Thermodesulfobacteriota</taxon>
        <taxon>Thermodesulfobacteria</taxon>
        <taxon>Thermodesulfobacteriales</taxon>
        <taxon>Thermodesulfobacteriaceae</taxon>
        <taxon>Thermodesulfobacterium</taxon>
    </lineage>
</organism>
<feature type="signal peptide" evidence="6">
    <location>
        <begin position="1"/>
        <end position="22"/>
    </location>
</feature>
<dbReference type="Pfam" id="PF05036">
    <property type="entry name" value="SPOR"/>
    <property type="match status" value="1"/>
</dbReference>
<sequence length="253" mass="28634">MKNKMKKFLYIIGVLIALTSCARPPKLAPEYSYEGYSKIVPAWLKPYTIDGKTYFPLPSAEGYEEVCIASWYGPGFHQNQSSSGEIYDMHDFTAAHKILPLGTYVLVKNLENNKEVVVRINDRGPFVEDRCIDLSYAAAKELGIIGKGLAKVKVIALSEGILTDGGIAYKNIPNIKFREFYLQVGAFKCYQNALKLKLELEKEFEKVNIETFQKDNTIFYRVQVYLSNDLNSALKLAEELKRGKFKSAFLVAK</sequence>
<evidence type="ECO:0000313" key="8">
    <source>
        <dbReference type="EMBL" id="AEH22410.1"/>
    </source>
</evidence>
<keyword evidence="4" id="KW-0564">Palmitate</keyword>
<dbReference type="InterPro" id="IPR034718">
    <property type="entry name" value="RlpA"/>
</dbReference>
<protein>
    <recommendedName>
        <fullName evidence="4">Probable endolytic peptidoglycan transglycosylase RlpA</fullName>
        <ecNumber evidence="4">4.2.2.-</ecNumber>
    </recommendedName>
</protein>
<dbReference type="STRING" id="795359.TOPB45_0296"/>
<dbReference type="GO" id="GO:0008932">
    <property type="term" value="F:lytic endotransglycosylase activity"/>
    <property type="evidence" value="ECO:0007669"/>
    <property type="project" value="UniProtKB-UniRule"/>
</dbReference>
<dbReference type="KEGG" id="top:TOPB45_0296"/>
<evidence type="ECO:0000256" key="4">
    <source>
        <dbReference type="HAMAP-Rule" id="MF_02071"/>
    </source>
</evidence>
<dbReference type="GO" id="GO:0042834">
    <property type="term" value="F:peptidoglycan binding"/>
    <property type="evidence" value="ECO:0007669"/>
    <property type="project" value="InterPro"/>
</dbReference>
<dbReference type="EC" id="4.2.2.-" evidence="4"/>
<dbReference type="InterPro" id="IPR012997">
    <property type="entry name" value="RplA"/>
</dbReference>
<dbReference type="eggNOG" id="COG0797">
    <property type="taxonomic scope" value="Bacteria"/>
</dbReference>
<dbReference type="PANTHER" id="PTHR34183:SF1">
    <property type="entry name" value="ENDOLYTIC PEPTIDOGLYCAN TRANSGLYCOSYLASE RLPA"/>
    <property type="match status" value="1"/>
</dbReference>
<gene>
    <name evidence="4" type="primary">rlpA</name>
    <name evidence="8" type="ordered locus">TOPB45_0296</name>
</gene>
<proteinExistence type="inferred from homology"/>
<keyword evidence="2 4" id="KW-0456">Lyase</keyword>
<dbReference type="SUPFAM" id="SSF110997">
    <property type="entry name" value="Sporulation related repeat"/>
    <property type="match status" value="1"/>
</dbReference>
<keyword evidence="4" id="KW-0472">Membrane</keyword>
<evidence type="ECO:0000313" key="9">
    <source>
        <dbReference type="Proteomes" id="UP000006583"/>
    </source>
</evidence>
<dbReference type="PANTHER" id="PTHR34183">
    <property type="entry name" value="ENDOLYTIC PEPTIDOGLYCAN TRANSGLYCOSYLASE RLPA"/>
    <property type="match status" value="1"/>
</dbReference>
<dbReference type="PATRIC" id="fig|795359.3.peg.297"/>
<name>F8C398_THEGP</name>
<comment type="similarity">
    <text evidence="4 5">Belongs to the RlpA family.</text>
</comment>
<keyword evidence="3 4" id="KW-0961">Cell wall biogenesis/degradation</keyword>
<dbReference type="InterPro" id="IPR009009">
    <property type="entry name" value="RlpA-like_DPBB"/>
</dbReference>
<feature type="chain" id="PRO_5009991554" description="Probable endolytic peptidoglycan transglycosylase RlpA" evidence="6">
    <location>
        <begin position="23"/>
        <end position="253"/>
    </location>
</feature>